<feature type="domain" description="Helicase XPB/Ssl2 N-terminal" evidence="1">
    <location>
        <begin position="319"/>
        <end position="440"/>
    </location>
</feature>
<gene>
    <name evidence="2" type="ORF">RS86_03459</name>
</gene>
<evidence type="ECO:0000313" key="3">
    <source>
        <dbReference type="Proteomes" id="UP000033740"/>
    </source>
</evidence>
<dbReference type="EMBL" id="JYIX01000039">
    <property type="protein sequence ID" value="KJL31338.1"/>
    <property type="molecule type" value="Genomic_DNA"/>
</dbReference>
<dbReference type="PATRIC" id="fig|582680.6.peg.3544"/>
<comment type="caution">
    <text evidence="2">The sequence shown here is derived from an EMBL/GenBank/DDBJ whole genome shotgun (WGS) entry which is preliminary data.</text>
</comment>
<accession>A0A0F0LDY0</accession>
<dbReference type="RefSeq" id="WP_045273483.1">
    <property type="nucleotide sequence ID" value="NZ_JYIX01000039.1"/>
</dbReference>
<dbReference type="Pfam" id="PF13625">
    <property type="entry name" value="Helicase_C_3"/>
    <property type="match status" value="1"/>
</dbReference>
<keyword evidence="3" id="KW-1185">Reference proteome</keyword>
<proteinExistence type="predicted"/>
<name>A0A0F0LDY0_9MICO</name>
<dbReference type="STRING" id="582680.RS86_03459"/>
<evidence type="ECO:0000259" key="1">
    <source>
        <dbReference type="Pfam" id="PF13625"/>
    </source>
</evidence>
<evidence type="ECO:0000313" key="2">
    <source>
        <dbReference type="EMBL" id="KJL31338.1"/>
    </source>
</evidence>
<dbReference type="AlphaFoldDB" id="A0A0F0LDY0"/>
<organism evidence="2 3">
    <name type="scientific">Microbacterium azadirachtae</name>
    <dbReference type="NCBI Taxonomy" id="582680"/>
    <lineage>
        <taxon>Bacteria</taxon>
        <taxon>Bacillati</taxon>
        <taxon>Actinomycetota</taxon>
        <taxon>Actinomycetes</taxon>
        <taxon>Micrococcales</taxon>
        <taxon>Microbacteriaceae</taxon>
        <taxon>Microbacterium</taxon>
    </lineage>
</organism>
<sequence>MSTHARLLAEALSARTDEELAALFGRREVRPEAGWNDFFDAAEALLDPSSLMRILPRLTRAEARGLVAAASGADPGPVAEALRSLALLSPSGATLPPSVAAAVAGRDAPAAAVEAAPASGALAGNAEEPSAARAAERAFTTVATLADALLLAEEGPLALLAGGTVGLSEKRRLSERGLPDDPALLDDVLAVGTAAGLLRPIDRTLLLSAAGAAWLRLPGPERWSQLVSGFRDALPDVLRTADGGWIPLRAWADEHPWDSAWPARTGALLRQARLLGLVMDERASPEALETPWAEAPRRGADPDPAALAAYVPAEVDRIFLQNDLTAIAPGPLLPALDLRLRGMAARESASQASSYRFTADSLSTALSAGETEDGVLAFLEEISLTGVPQPLRYLLAQSASRHGQVQVGTDAETGRTRVRSRDPHLLQAIGVDQALRPLGLVPEDSAEDGIVLTTRVNRDTVFWALTDEHYPAALVDAEGAVERPVRTTAESAPAPPSDTQRYEALLAHLREAREGDADAAWLERELEHAAKQRAVLAVEVAMPDGTARELVLEVTGFGGGRLRGRDRASDVERTLPIRSILSTRAIEDPGS</sequence>
<protein>
    <recommendedName>
        <fullName evidence="1">Helicase XPB/Ssl2 N-terminal domain-containing protein</fullName>
    </recommendedName>
</protein>
<dbReference type="Proteomes" id="UP000033740">
    <property type="component" value="Unassembled WGS sequence"/>
</dbReference>
<reference evidence="2 3" key="1">
    <citation type="submission" date="2015-02" db="EMBL/GenBank/DDBJ databases">
        <title>Draft genome sequences of ten Microbacterium spp. with emphasis on heavy metal contaminated environments.</title>
        <authorList>
            <person name="Corretto E."/>
        </authorList>
    </citation>
    <scope>NUCLEOTIDE SEQUENCE [LARGE SCALE GENOMIC DNA]</scope>
    <source>
        <strain evidence="2 3">ARN176</strain>
    </source>
</reference>
<dbReference type="InterPro" id="IPR032830">
    <property type="entry name" value="XPB/Ssl2_N"/>
</dbReference>